<feature type="domain" description="RNA polymerase sigma-70 region 2" evidence="5">
    <location>
        <begin position="2"/>
        <end position="65"/>
    </location>
</feature>
<dbReference type="InterPro" id="IPR013325">
    <property type="entry name" value="RNA_pol_sigma_r2"/>
</dbReference>
<evidence type="ECO:0000256" key="2">
    <source>
        <dbReference type="ARBA" id="ARBA00023015"/>
    </source>
</evidence>
<protein>
    <submittedName>
        <fullName evidence="7">RNA polymerase, sigma-24 subunit, ECF subfamily</fullName>
    </submittedName>
</protein>
<gene>
    <name evidence="7" type="ordered locus">Cphy_0912</name>
</gene>
<evidence type="ECO:0000256" key="4">
    <source>
        <dbReference type="ARBA" id="ARBA00023163"/>
    </source>
</evidence>
<feature type="domain" description="RNA polymerase sigma factor 70 region 4 type 2" evidence="6">
    <location>
        <begin position="99"/>
        <end position="150"/>
    </location>
</feature>
<dbReference type="GO" id="GO:0006352">
    <property type="term" value="P:DNA-templated transcription initiation"/>
    <property type="evidence" value="ECO:0007669"/>
    <property type="project" value="InterPro"/>
</dbReference>
<dbReference type="STRING" id="357809.Cphy_0912"/>
<dbReference type="InterPro" id="IPR014284">
    <property type="entry name" value="RNA_pol_sigma-70_dom"/>
</dbReference>
<dbReference type="GO" id="GO:0003677">
    <property type="term" value="F:DNA binding"/>
    <property type="evidence" value="ECO:0007669"/>
    <property type="project" value="InterPro"/>
</dbReference>
<comment type="similarity">
    <text evidence="1">Belongs to the sigma-70 factor family. ECF subfamily.</text>
</comment>
<dbReference type="GO" id="GO:0016987">
    <property type="term" value="F:sigma factor activity"/>
    <property type="evidence" value="ECO:0007669"/>
    <property type="project" value="UniProtKB-KW"/>
</dbReference>
<dbReference type="Proteomes" id="UP000000370">
    <property type="component" value="Chromosome"/>
</dbReference>
<dbReference type="HOGENOM" id="CLU_047691_3_4_9"/>
<dbReference type="InterPro" id="IPR007627">
    <property type="entry name" value="RNA_pol_sigma70_r2"/>
</dbReference>
<dbReference type="Pfam" id="PF04542">
    <property type="entry name" value="Sigma70_r2"/>
    <property type="match status" value="1"/>
</dbReference>
<dbReference type="eggNOG" id="COG1595">
    <property type="taxonomic scope" value="Bacteria"/>
</dbReference>
<proteinExistence type="inferred from homology"/>
<dbReference type="NCBIfam" id="TIGR02937">
    <property type="entry name" value="sigma70-ECF"/>
    <property type="match status" value="1"/>
</dbReference>
<keyword evidence="2" id="KW-0805">Transcription regulation</keyword>
<accession>A9KLG8</accession>
<evidence type="ECO:0000313" key="8">
    <source>
        <dbReference type="Proteomes" id="UP000000370"/>
    </source>
</evidence>
<dbReference type="PANTHER" id="PTHR43133:SF60">
    <property type="entry name" value="RNA POLYMERASE SIGMA FACTOR SIGV"/>
    <property type="match status" value="1"/>
</dbReference>
<dbReference type="PANTHER" id="PTHR43133">
    <property type="entry name" value="RNA POLYMERASE ECF-TYPE SIGMA FACTO"/>
    <property type="match status" value="1"/>
</dbReference>
<evidence type="ECO:0000256" key="3">
    <source>
        <dbReference type="ARBA" id="ARBA00023082"/>
    </source>
</evidence>
<keyword evidence="8" id="KW-1185">Reference proteome</keyword>
<organism evidence="7 8">
    <name type="scientific">Lachnoclostridium phytofermentans (strain ATCC 700394 / DSM 18823 / ISDg)</name>
    <name type="common">Clostridium phytofermentans</name>
    <dbReference type="NCBI Taxonomy" id="357809"/>
    <lineage>
        <taxon>Bacteria</taxon>
        <taxon>Bacillati</taxon>
        <taxon>Bacillota</taxon>
        <taxon>Clostridia</taxon>
        <taxon>Lachnospirales</taxon>
        <taxon>Lachnospiraceae</taxon>
    </lineage>
</organism>
<dbReference type="InterPro" id="IPR039425">
    <property type="entry name" value="RNA_pol_sigma-70-like"/>
</dbReference>
<dbReference type="SUPFAM" id="SSF88946">
    <property type="entry name" value="Sigma2 domain of RNA polymerase sigma factors"/>
    <property type="match status" value="1"/>
</dbReference>
<dbReference type="InterPro" id="IPR036388">
    <property type="entry name" value="WH-like_DNA-bd_sf"/>
</dbReference>
<dbReference type="KEGG" id="cpy:Cphy_0912"/>
<dbReference type="Gene3D" id="1.10.10.10">
    <property type="entry name" value="Winged helix-like DNA-binding domain superfamily/Winged helix DNA-binding domain"/>
    <property type="match status" value="1"/>
</dbReference>
<dbReference type="AlphaFoldDB" id="A9KLG8"/>
<name>A9KLG8_LACP7</name>
<sequence length="156" mass="18237">MQRYYKDIFVYVYRQTQNEELSKDLTQEIFIAMLKSIEGFDAKRASFKTWLYKIASNKIIDSYRSTYYKYVTVVEEIEEGRSSSLSMEDLVVLKEETNDILDIISTLSTSIQQIIRLKIFGEMTFAEIGLLLELSESTVKSKYYAAVKKIKKVMEV</sequence>
<reference evidence="8" key="1">
    <citation type="submission" date="2007-11" db="EMBL/GenBank/DDBJ databases">
        <title>Complete genome sequence of Clostridium phytofermentans ISDg.</title>
        <authorList>
            <person name="Leschine S.B."/>
            <person name="Warnick T.A."/>
            <person name="Blanchard J.L."/>
            <person name="Schnell D.J."/>
            <person name="Petit E.L."/>
            <person name="LaTouf W.G."/>
            <person name="Copeland A."/>
            <person name="Lucas S."/>
            <person name="Lapidus A."/>
            <person name="Barry K."/>
            <person name="Glavina del Rio T."/>
            <person name="Dalin E."/>
            <person name="Tice H."/>
            <person name="Pitluck S."/>
            <person name="Kiss H."/>
            <person name="Brettin T."/>
            <person name="Bruce D."/>
            <person name="Detter J.C."/>
            <person name="Han C."/>
            <person name="Kuske C."/>
            <person name="Schmutz J."/>
            <person name="Larimer F."/>
            <person name="Land M."/>
            <person name="Hauser L."/>
            <person name="Kyrpides N."/>
            <person name="Kim E.A."/>
            <person name="Richardson P."/>
        </authorList>
    </citation>
    <scope>NUCLEOTIDE SEQUENCE [LARGE SCALE GENOMIC DNA]</scope>
    <source>
        <strain evidence="8">ATCC 700394 / DSM 18823 / ISDg</strain>
    </source>
</reference>
<evidence type="ECO:0000313" key="7">
    <source>
        <dbReference type="EMBL" id="ABX41297.1"/>
    </source>
</evidence>
<evidence type="ECO:0000259" key="6">
    <source>
        <dbReference type="Pfam" id="PF08281"/>
    </source>
</evidence>
<dbReference type="SUPFAM" id="SSF88659">
    <property type="entry name" value="Sigma3 and sigma4 domains of RNA polymerase sigma factors"/>
    <property type="match status" value="1"/>
</dbReference>
<evidence type="ECO:0000259" key="5">
    <source>
        <dbReference type="Pfam" id="PF04542"/>
    </source>
</evidence>
<keyword evidence="3" id="KW-0731">Sigma factor</keyword>
<dbReference type="Pfam" id="PF08281">
    <property type="entry name" value="Sigma70_r4_2"/>
    <property type="match status" value="1"/>
</dbReference>
<dbReference type="EMBL" id="CP000885">
    <property type="protein sequence ID" value="ABX41297.1"/>
    <property type="molecule type" value="Genomic_DNA"/>
</dbReference>
<evidence type="ECO:0000256" key="1">
    <source>
        <dbReference type="ARBA" id="ARBA00010641"/>
    </source>
</evidence>
<keyword evidence="4" id="KW-0804">Transcription</keyword>
<dbReference type="InterPro" id="IPR013249">
    <property type="entry name" value="RNA_pol_sigma70_r4_t2"/>
</dbReference>
<dbReference type="Gene3D" id="1.10.1740.10">
    <property type="match status" value="1"/>
</dbReference>
<dbReference type="InterPro" id="IPR013324">
    <property type="entry name" value="RNA_pol_sigma_r3/r4-like"/>
</dbReference>